<evidence type="ECO:0000313" key="1">
    <source>
        <dbReference type="EMBL" id="JAH09576.1"/>
    </source>
</evidence>
<organism evidence="1">
    <name type="scientific">Anguilla anguilla</name>
    <name type="common">European freshwater eel</name>
    <name type="synonym">Muraena anguilla</name>
    <dbReference type="NCBI Taxonomy" id="7936"/>
    <lineage>
        <taxon>Eukaryota</taxon>
        <taxon>Metazoa</taxon>
        <taxon>Chordata</taxon>
        <taxon>Craniata</taxon>
        <taxon>Vertebrata</taxon>
        <taxon>Euteleostomi</taxon>
        <taxon>Actinopterygii</taxon>
        <taxon>Neopterygii</taxon>
        <taxon>Teleostei</taxon>
        <taxon>Anguilliformes</taxon>
        <taxon>Anguillidae</taxon>
        <taxon>Anguilla</taxon>
    </lineage>
</organism>
<reference evidence="1" key="2">
    <citation type="journal article" date="2015" name="Fish Shellfish Immunol.">
        <title>Early steps in the European eel (Anguilla anguilla)-Vibrio vulnificus interaction in the gills: Role of the RtxA13 toxin.</title>
        <authorList>
            <person name="Callol A."/>
            <person name="Pajuelo D."/>
            <person name="Ebbesson L."/>
            <person name="Teles M."/>
            <person name="MacKenzie S."/>
            <person name="Amaro C."/>
        </authorList>
    </citation>
    <scope>NUCLEOTIDE SEQUENCE</scope>
</reference>
<accession>A0A0E9PY66</accession>
<reference evidence="1" key="1">
    <citation type="submission" date="2014-11" db="EMBL/GenBank/DDBJ databases">
        <authorList>
            <person name="Amaro Gonzalez C."/>
        </authorList>
    </citation>
    <scope>NUCLEOTIDE SEQUENCE</scope>
</reference>
<proteinExistence type="predicted"/>
<dbReference type="AlphaFoldDB" id="A0A0E9PY66"/>
<name>A0A0E9PY66_ANGAN</name>
<protein>
    <submittedName>
        <fullName evidence="1">Uncharacterized protein</fullName>
    </submittedName>
</protein>
<sequence length="29" mass="3382">MALWSIQIISKCITCPKYKKKYISPLVIL</sequence>
<dbReference type="EMBL" id="GBXM01099001">
    <property type="protein sequence ID" value="JAH09576.1"/>
    <property type="molecule type" value="Transcribed_RNA"/>
</dbReference>